<feature type="transmembrane region" description="Helical" evidence="1">
    <location>
        <begin position="117"/>
        <end position="143"/>
    </location>
</feature>
<evidence type="ECO:0000256" key="1">
    <source>
        <dbReference type="SAM" id="Phobius"/>
    </source>
</evidence>
<dbReference type="SUPFAM" id="SSF81321">
    <property type="entry name" value="Family A G protein-coupled receptor-like"/>
    <property type="match status" value="1"/>
</dbReference>
<protein>
    <submittedName>
        <fullName evidence="3">G_PROTEIN_RECEP_F1_2 domain-containing protein</fullName>
    </submittedName>
</protein>
<sequence>MELPVLQYAGGDLASLRLNLTYFNYDGPRRVTSFDISANQNRMYVSFGVNLASFCGAVYLVLRHSPKDMGIYKYLLLNIIIWSFLMDTSLTLLWMPYVMMPAPAICTTGLLRGFGVYGGSSLCFVIFMFCFSGCNISCGIAQFFRFLAVRPHGQIKIFRNTRFLFGVAMIYVFTPIPVILAYFYSMEYDYDGLQFFLTENFPFTRSIVLKVPCGGFIIDGHHYKYLVFFGTGLLCMLICMTSSVALLTSLLKSLKRQLKTSVAMKGAKQQRQLYMALLFQTLLPTLCLGLPYSLLVVESLINNDVLGYLSHLFLAVGSLHSFFNVTVLIFMIKPYKMAVFSRIPMLRKAMDSTIEIPTVSQLALRQMSRSVSVFSTY</sequence>
<dbReference type="WBParaSite" id="Pan_g1194.t1">
    <property type="protein sequence ID" value="Pan_g1194.t1"/>
    <property type="gene ID" value="Pan_g1194"/>
</dbReference>
<feature type="transmembrane region" description="Helical" evidence="1">
    <location>
        <begin position="43"/>
        <end position="62"/>
    </location>
</feature>
<evidence type="ECO:0000313" key="2">
    <source>
        <dbReference type="Proteomes" id="UP000492821"/>
    </source>
</evidence>
<dbReference type="Proteomes" id="UP000492821">
    <property type="component" value="Unassembled WGS sequence"/>
</dbReference>
<feature type="transmembrane region" description="Helical" evidence="1">
    <location>
        <begin position="312"/>
        <end position="332"/>
    </location>
</feature>
<name>A0A7E4URT9_PANRE</name>
<dbReference type="AlphaFoldDB" id="A0A7E4URT9"/>
<evidence type="ECO:0000313" key="3">
    <source>
        <dbReference type="WBParaSite" id="Pan_g1194.t1"/>
    </source>
</evidence>
<keyword evidence="1" id="KW-0812">Transmembrane</keyword>
<feature type="transmembrane region" description="Helical" evidence="1">
    <location>
        <begin position="272"/>
        <end position="292"/>
    </location>
</feature>
<dbReference type="InterPro" id="IPR019422">
    <property type="entry name" value="7TM_GPCR_serpentine_rcpt_Srh"/>
</dbReference>
<feature type="transmembrane region" description="Helical" evidence="1">
    <location>
        <begin position="74"/>
        <end position="97"/>
    </location>
</feature>
<reference evidence="2" key="1">
    <citation type="journal article" date="2013" name="Genetics">
        <title>The draft genome and transcriptome of Panagrellus redivivus are shaped by the harsh demands of a free-living lifestyle.</title>
        <authorList>
            <person name="Srinivasan J."/>
            <person name="Dillman A.R."/>
            <person name="Macchietto M.G."/>
            <person name="Heikkinen L."/>
            <person name="Lakso M."/>
            <person name="Fracchia K.M."/>
            <person name="Antoshechkin I."/>
            <person name="Mortazavi A."/>
            <person name="Wong G."/>
            <person name="Sternberg P.W."/>
        </authorList>
    </citation>
    <scope>NUCLEOTIDE SEQUENCE [LARGE SCALE GENOMIC DNA]</scope>
    <source>
        <strain evidence="2">MT8872</strain>
    </source>
</reference>
<organism evidence="2 3">
    <name type="scientific">Panagrellus redivivus</name>
    <name type="common">Microworm</name>
    <dbReference type="NCBI Taxonomy" id="6233"/>
    <lineage>
        <taxon>Eukaryota</taxon>
        <taxon>Metazoa</taxon>
        <taxon>Ecdysozoa</taxon>
        <taxon>Nematoda</taxon>
        <taxon>Chromadorea</taxon>
        <taxon>Rhabditida</taxon>
        <taxon>Tylenchina</taxon>
        <taxon>Panagrolaimomorpha</taxon>
        <taxon>Panagrolaimoidea</taxon>
        <taxon>Panagrolaimidae</taxon>
        <taxon>Panagrellus</taxon>
    </lineage>
</organism>
<dbReference type="PANTHER" id="PTHR45830">
    <property type="entry name" value="SERPENTINE RECEPTOR, CLASS I"/>
    <property type="match status" value="1"/>
</dbReference>
<reference evidence="3" key="2">
    <citation type="submission" date="2020-10" db="UniProtKB">
        <authorList>
            <consortium name="WormBaseParasite"/>
        </authorList>
    </citation>
    <scope>IDENTIFICATION</scope>
</reference>
<dbReference type="Gene3D" id="1.20.1070.10">
    <property type="entry name" value="Rhodopsin 7-helix transmembrane proteins"/>
    <property type="match status" value="1"/>
</dbReference>
<dbReference type="Pfam" id="PF10318">
    <property type="entry name" value="7TM_GPCR_Srh"/>
    <property type="match status" value="1"/>
</dbReference>
<proteinExistence type="predicted"/>
<feature type="transmembrane region" description="Helical" evidence="1">
    <location>
        <begin position="225"/>
        <end position="251"/>
    </location>
</feature>
<keyword evidence="1" id="KW-0472">Membrane</keyword>
<dbReference type="PANTHER" id="PTHR45830:SF15">
    <property type="entry name" value="SERPENTINE RECEPTOR, CLASS I"/>
    <property type="match status" value="1"/>
</dbReference>
<keyword evidence="2" id="KW-1185">Reference proteome</keyword>
<accession>A0A7E4URT9</accession>
<feature type="transmembrane region" description="Helical" evidence="1">
    <location>
        <begin position="163"/>
        <end position="184"/>
    </location>
</feature>
<keyword evidence="1" id="KW-1133">Transmembrane helix</keyword>